<dbReference type="Pfam" id="PF07323">
    <property type="entry name" value="DUF1465"/>
    <property type="match status" value="1"/>
</dbReference>
<dbReference type="EMBL" id="JBHTBR010000005">
    <property type="protein sequence ID" value="MFC7292506.1"/>
    <property type="molecule type" value="Genomic_DNA"/>
</dbReference>
<name>A0ABW2IMY1_9PROT</name>
<proteinExistence type="predicted"/>
<dbReference type="RefSeq" id="WP_382167986.1">
    <property type="nucleotide sequence ID" value="NZ_JBHTBR010000005.1"/>
</dbReference>
<organism evidence="1 2">
    <name type="scientific">Hirschia litorea</name>
    <dbReference type="NCBI Taxonomy" id="1199156"/>
    <lineage>
        <taxon>Bacteria</taxon>
        <taxon>Pseudomonadati</taxon>
        <taxon>Pseudomonadota</taxon>
        <taxon>Alphaproteobacteria</taxon>
        <taxon>Hyphomonadales</taxon>
        <taxon>Hyphomonadaceae</taxon>
        <taxon>Hirschia</taxon>
    </lineage>
</organism>
<dbReference type="InterPro" id="IPR010848">
    <property type="entry name" value="DUF1465"/>
</dbReference>
<reference evidence="2" key="1">
    <citation type="journal article" date="2019" name="Int. J. Syst. Evol. Microbiol.">
        <title>The Global Catalogue of Microorganisms (GCM) 10K type strain sequencing project: providing services to taxonomists for standard genome sequencing and annotation.</title>
        <authorList>
            <consortium name="The Broad Institute Genomics Platform"/>
            <consortium name="The Broad Institute Genome Sequencing Center for Infectious Disease"/>
            <person name="Wu L."/>
            <person name="Ma J."/>
        </authorList>
    </citation>
    <scope>NUCLEOTIDE SEQUENCE [LARGE SCALE GENOMIC DNA]</scope>
    <source>
        <strain evidence="2">CCUG 51308</strain>
    </source>
</reference>
<keyword evidence="2" id="KW-1185">Reference proteome</keyword>
<protein>
    <submittedName>
        <fullName evidence="1">DUF1465 family protein</fullName>
    </submittedName>
</protein>
<gene>
    <name evidence="1" type="ORF">ACFQS8_12820</name>
</gene>
<comment type="caution">
    <text evidence="1">The sequence shown here is derived from an EMBL/GenBank/DDBJ whole genome shotgun (WGS) entry which is preliminary data.</text>
</comment>
<evidence type="ECO:0000313" key="2">
    <source>
        <dbReference type="Proteomes" id="UP001596492"/>
    </source>
</evidence>
<dbReference type="Proteomes" id="UP001596492">
    <property type="component" value="Unassembled WGS sequence"/>
</dbReference>
<dbReference type="InterPro" id="IPR038301">
    <property type="entry name" value="AraC-like_sf"/>
</dbReference>
<evidence type="ECO:0000313" key="1">
    <source>
        <dbReference type="EMBL" id="MFC7292506.1"/>
    </source>
</evidence>
<accession>A0ABW2IMY1</accession>
<sequence>MKSVSMIGDDWKNRVSEFATSEVFDRLFKEGMGLVEEAAAYLDGPGRQESRQLDREHALVYAAESMEVTTRLMQSASWLVVQRAVREGDMTSDEAGEDKFRLTPPNELRSLSAVEHLPEALLDLVVRSRALYDRVWRLDKKLFAIEPAPTDNPVMSQMERLQSAADTGAFDPLAIWRDPK</sequence>
<dbReference type="Gene3D" id="1.10.8.930">
    <property type="entry name" value="Protein of unknown function DUF1465"/>
    <property type="match status" value="1"/>
</dbReference>